<protein>
    <submittedName>
        <fullName evidence="4">Uncharacterized protein</fullName>
    </submittedName>
</protein>
<dbReference type="InterPro" id="IPR001680">
    <property type="entry name" value="WD40_rpt"/>
</dbReference>
<dbReference type="AlphaFoldDB" id="A0A7R9CD02"/>
<dbReference type="GO" id="GO:0043495">
    <property type="term" value="F:protein-membrane adaptor activity"/>
    <property type="evidence" value="ECO:0007669"/>
    <property type="project" value="TreeGrafter"/>
</dbReference>
<organism evidence="4">
    <name type="scientific">Timema cristinae</name>
    <name type="common">Walking stick</name>
    <dbReference type="NCBI Taxonomy" id="61476"/>
    <lineage>
        <taxon>Eukaryota</taxon>
        <taxon>Metazoa</taxon>
        <taxon>Ecdysozoa</taxon>
        <taxon>Arthropoda</taxon>
        <taxon>Hexapoda</taxon>
        <taxon>Insecta</taxon>
        <taxon>Pterygota</taxon>
        <taxon>Neoptera</taxon>
        <taxon>Polyneoptera</taxon>
        <taxon>Phasmatodea</taxon>
        <taxon>Timematodea</taxon>
        <taxon>Timematoidea</taxon>
        <taxon>Timematidae</taxon>
        <taxon>Timema</taxon>
    </lineage>
</organism>
<gene>
    <name evidence="4" type="ORF">TCEB3V08_LOCUS423</name>
</gene>
<dbReference type="PROSITE" id="PS00678">
    <property type="entry name" value="WD_REPEATS_1"/>
    <property type="match status" value="1"/>
</dbReference>
<accession>A0A7R9CD02</accession>
<evidence type="ECO:0000256" key="2">
    <source>
        <dbReference type="ARBA" id="ARBA00022737"/>
    </source>
</evidence>
<feature type="repeat" description="WD" evidence="3">
    <location>
        <begin position="56"/>
        <end position="97"/>
    </location>
</feature>
<keyword evidence="2" id="KW-0677">Repeat</keyword>
<evidence type="ECO:0000256" key="3">
    <source>
        <dbReference type="PROSITE-ProRule" id="PRU00221"/>
    </source>
</evidence>
<dbReference type="PANTHER" id="PTHR19878">
    <property type="entry name" value="AUTOPHAGY PROTEIN 16-LIKE"/>
    <property type="match status" value="1"/>
</dbReference>
<dbReference type="InterPro" id="IPR045160">
    <property type="entry name" value="ATG16"/>
</dbReference>
<feature type="repeat" description="WD" evidence="3">
    <location>
        <begin position="101"/>
        <end position="142"/>
    </location>
</feature>
<dbReference type="GO" id="GO:0000045">
    <property type="term" value="P:autophagosome assembly"/>
    <property type="evidence" value="ECO:0007669"/>
    <property type="project" value="InterPro"/>
</dbReference>
<dbReference type="InterPro" id="IPR019775">
    <property type="entry name" value="WD40_repeat_CS"/>
</dbReference>
<dbReference type="GO" id="GO:0000421">
    <property type="term" value="C:autophagosome membrane"/>
    <property type="evidence" value="ECO:0007669"/>
    <property type="project" value="TreeGrafter"/>
</dbReference>
<dbReference type="EMBL" id="OC316539">
    <property type="protein sequence ID" value="CAD7392399.1"/>
    <property type="molecule type" value="Genomic_DNA"/>
</dbReference>
<dbReference type="Gene3D" id="2.130.10.10">
    <property type="entry name" value="YVTN repeat-like/Quinoprotein amine dehydrogenase"/>
    <property type="match status" value="1"/>
</dbReference>
<evidence type="ECO:0000313" key="4">
    <source>
        <dbReference type="EMBL" id="CAD7392399.1"/>
    </source>
</evidence>
<reference evidence="4" key="1">
    <citation type="submission" date="2020-11" db="EMBL/GenBank/DDBJ databases">
        <authorList>
            <person name="Tran Van P."/>
        </authorList>
    </citation>
    <scope>NUCLEOTIDE SEQUENCE</scope>
</reference>
<evidence type="ECO:0000256" key="1">
    <source>
        <dbReference type="ARBA" id="ARBA00022574"/>
    </source>
</evidence>
<dbReference type="SUPFAM" id="SSF50978">
    <property type="entry name" value="WD40 repeat-like"/>
    <property type="match status" value="1"/>
</dbReference>
<dbReference type="PANTHER" id="PTHR19878:SF8">
    <property type="entry name" value="AUTOPHAGY-RELATED 16, ISOFORM F"/>
    <property type="match status" value="1"/>
</dbReference>
<proteinExistence type="predicted"/>
<dbReference type="PROSITE" id="PS50082">
    <property type="entry name" value="WD_REPEATS_2"/>
    <property type="match status" value="2"/>
</dbReference>
<dbReference type="InterPro" id="IPR036322">
    <property type="entry name" value="WD40_repeat_dom_sf"/>
</dbReference>
<dbReference type="GO" id="GO:0034045">
    <property type="term" value="C:phagophore assembly site membrane"/>
    <property type="evidence" value="ECO:0007669"/>
    <property type="project" value="TreeGrafter"/>
</dbReference>
<dbReference type="InterPro" id="IPR015943">
    <property type="entry name" value="WD40/YVTN_repeat-like_dom_sf"/>
</dbReference>
<sequence>MSHQSPTLPQVFGSYGRQAVEGREGSSISTILYCSQSGYHSCWQPQHSCYIHLVLQDAHDGDVNAVKWSPVDRLVATGGADRKVKLWDVSKANQVESKGSLCGSNAGLMSVDFDSTGTLVVGASSDFASRVWTVADQRLRKHLIVFFPAWPPTGRHLKLLARGGLSDCTSIRHDSPMLNDRVKTADRYATRHYTGMV</sequence>
<name>A0A7R9CD02_TIMCR</name>
<keyword evidence="1 3" id="KW-0853">WD repeat</keyword>
<dbReference type="Pfam" id="PF00400">
    <property type="entry name" value="WD40"/>
    <property type="match status" value="2"/>
</dbReference>
<dbReference type="GO" id="GO:0034274">
    <property type="term" value="C:Atg12-Atg5-Atg16 complex"/>
    <property type="evidence" value="ECO:0007669"/>
    <property type="project" value="TreeGrafter"/>
</dbReference>
<dbReference type="PROSITE" id="PS50294">
    <property type="entry name" value="WD_REPEATS_REGION"/>
    <property type="match status" value="1"/>
</dbReference>
<dbReference type="SMART" id="SM00320">
    <property type="entry name" value="WD40"/>
    <property type="match status" value="2"/>
</dbReference>